<keyword evidence="3" id="KW-0479">Metal-binding</keyword>
<dbReference type="InterPro" id="IPR013681">
    <property type="entry name" value="Myelin_TF"/>
</dbReference>
<dbReference type="Pfam" id="PF08474">
    <property type="entry name" value="MYT1"/>
    <property type="match status" value="1"/>
</dbReference>
<dbReference type="Gene3D" id="4.10.320.30">
    <property type="match status" value="7"/>
</dbReference>
<dbReference type="Pfam" id="PF01530">
    <property type="entry name" value="zf-C2HC"/>
    <property type="match status" value="7"/>
</dbReference>
<evidence type="ECO:0000256" key="2">
    <source>
        <dbReference type="ARBA" id="ARBA00010194"/>
    </source>
</evidence>
<dbReference type="GO" id="GO:0005634">
    <property type="term" value="C:nucleus"/>
    <property type="evidence" value="ECO:0007669"/>
    <property type="project" value="UniProtKB-SubCell"/>
</dbReference>
<keyword evidence="7" id="KW-0805">Transcription regulation</keyword>
<feature type="region of interest" description="Disordered" evidence="13">
    <location>
        <begin position="823"/>
        <end position="924"/>
    </location>
</feature>
<keyword evidence="8" id="KW-0238">DNA-binding</keyword>
<evidence type="ECO:0000256" key="10">
    <source>
        <dbReference type="ARBA" id="ARBA00023242"/>
    </source>
</evidence>
<reference evidence="15 16" key="1">
    <citation type="submission" date="2024-04" db="EMBL/GenBank/DDBJ databases">
        <authorList>
            <person name="Waldvogel A.-M."/>
            <person name="Schoenle A."/>
        </authorList>
    </citation>
    <scope>NUCLEOTIDE SEQUENCE [LARGE SCALE GENOMIC DNA]</scope>
</reference>
<keyword evidence="9" id="KW-0804">Transcription</keyword>
<proteinExistence type="inferred from homology"/>
<dbReference type="SUPFAM" id="SSF103637">
    <property type="entry name" value="CCHHC domain"/>
    <property type="match status" value="7"/>
</dbReference>
<dbReference type="PROSITE" id="PS51802">
    <property type="entry name" value="ZF_CCHHC"/>
    <property type="match status" value="7"/>
</dbReference>
<feature type="compositionally biased region" description="Polar residues" evidence="13">
    <location>
        <begin position="188"/>
        <end position="255"/>
    </location>
</feature>
<sequence length="1299" mass="140348">MVLKCPGAGPSALRSPRTRKTLPLLGERSTEKHRGAPRGGQRADTPGTRPGFEMSQDTTGTRTRSKAMRAPVGSTDPGATELKQDSSCPTPGCDGKGHVSGRYSRHRSVLGCPLVKKRKLDEEEDQSTPKKKSPQVKGAEPGADTQNIPEPPESSKASKTLERAEAPEEPEEPVSPVSPEISQEPEVLQTSQEPEAPPTSQEPEAPLTSQEPEAPQTSQELEDPQTSQEPEAPQTSQEPEAPQTSQEPEAPQTSQEPEEPNTADEPGNLTTAVSPEVTIEAEEPEVPVEPEEEEVGVESVEAESVEVAVQLEQAKELEASESQDVTVGPEEAVSLEAVPAAPEDHYEEELSVPRADVPQLKTPSEGQCSEDTEEEPQQWKEVQHQVQCTPLDHQYSSGDYGPKDSSMRHKEDEEDEEAFYQDSPTSLSMCSQDSHTEVLLRKKLSPHLQQHEQDEGPDLLRDSNKSSPATVVIEVRSDDEDVGSEGSGATEGSGITEGSGGSDGSGVTDDSDDWDMARGNLLLLEQAIALKAEEVKGAQGHGGITVPQGPRRIPHSSRDKKEVKCPTPGCDGTGHVTGLYPHHRSLSGCPHKDRIPPEILAMHENVLKCPTPGCTGQGHVNSNRNTHRSLSGCPIAAAKKLNRTVSLDNKPVASSSDLANSDRVLRPMCFVKQLEIPQFGSYRPSTATTTPRANLAKELEKYSKVSFDYASFDVQVFGKRTLIPKPPGLSIDSPPKAFKSKVFPKPPSPSPSATGGYTTVVSPSSVGYTSAGTPASVGYTSAVIPSTGGYTSASNPASEYDYSQDAEAAHMAATAILNLSTRCWESGQPPPLQPQPPPQPSSPNAKDTDIEVDENGTLDLSMKRKKEEQAVPESPYVPSSVPPSPHPPATEQDWSEPLDCTTTAGPMKEEEEEEEGSEEVCYEDEYVVRSYSSSEADEEDQDALEDRRYPGEVTSSCFKIKLQNKESRKETLVCPTPGCDGSGHITGNYASHRSLSGCPLADKSLRTLMAAHTVELKCPTPGCDGSGHITGNYASHRSLSGCPRAKKGGIKSTPTRDEKEDSELIRCPVPGCDSMGHISGKYATHRSAYGCPLAARRQKEGMLNGMPFSWKAFKSEGPTCPTPGCDGSGHANGSFLTHRSLSGCPRASANKKRAKLAGDEFMTAKFRASDVLDNDEDIKQLNKEITELNESNCEMEADMVNLHTQISSMEMSLKNMEDENKQIEETNEALFLELSGLSRALIHSLANIRLPSLETLSEENFDRYVDTLTDMFSNRDCYQNPENRALLESINQAVKGITV</sequence>
<accession>A0AAV2M108</accession>
<keyword evidence="16" id="KW-1185">Reference proteome</keyword>
<protein>
    <recommendedName>
        <fullName evidence="14">Myelin transcription factor 1 domain-containing protein</fullName>
    </recommendedName>
</protein>
<keyword evidence="10" id="KW-0539">Nucleus</keyword>
<dbReference type="GO" id="GO:0008270">
    <property type="term" value="F:zinc ion binding"/>
    <property type="evidence" value="ECO:0007669"/>
    <property type="project" value="UniProtKB-KW"/>
</dbReference>
<feature type="domain" description="Myelin transcription factor 1" evidence="14">
    <location>
        <begin position="682"/>
        <end position="964"/>
    </location>
</feature>
<evidence type="ECO:0000256" key="4">
    <source>
        <dbReference type="ARBA" id="ARBA00022737"/>
    </source>
</evidence>
<feature type="compositionally biased region" description="Pro residues" evidence="13">
    <location>
        <begin position="828"/>
        <end position="841"/>
    </location>
</feature>
<feature type="compositionally biased region" description="Polar residues" evidence="13">
    <location>
        <begin position="422"/>
        <end position="433"/>
    </location>
</feature>
<dbReference type="InterPro" id="IPR002515">
    <property type="entry name" value="Znf_C2H2C"/>
</dbReference>
<evidence type="ECO:0000256" key="11">
    <source>
        <dbReference type="PROSITE-ProRule" id="PRU01143"/>
    </source>
</evidence>
<keyword evidence="4" id="KW-0677">Repeat</keyword>
<evidence type="ECO:0000256" key="13">
    <source>
        <dbReference type="SAM" id="MobiDB-lite"/>
    </source>
</evidence>
<evidence type="ECO:0000256" key="5">
    <source>
        <dbReference type="ARBA" id="ARBA00022771"/>
    </source>
</evidence>
<evidence type="ECO:0000256" key="9">
    <source>
        <dbReference type="ARBA" id="ARBA00023163"/>
    </source>
</evidence>
<keyword evidence="6" id="KW-0862">Zinc</keyword>
<dbReference type="PANTHER" id="PTHR10816:SF10">
    <property type="entry name" value="MYELIN TRANSCRIPTION FACTOR 1"/>
    <property type="match status" value="1"/>
</dbReference>
<dbReference type="PANTHER" id="PTHR10816">
    <property type="entry name" value="MYELIN TRANSCRIPTION FACTOR 1-RELATED"/>
    <property type="match status" value="1"/>
</dbReference>
<evidence type="ECO:0000313" key="15">
    <source>
        <dbReference type="EMBL" id="CAL1606988.1"/>
    </source>
</evidence>
<evidence type="ECO:0000256" key="12">
    <source>
        <dbReference type="SAM" id="Coils"/>
    </source>
</evidence>
<feature type="region of interest" description="Disordered" evidence="13">
    <location>
        <begin position="538"/>
        <end position="566"/>
    </location>
</feature>
<evidence type="ECO:0000256" key="3">
    <source>
        <dbReference type="ARBA" id="ARBA00022723"/>
    </source>
</evidence>
<comment type="subcellular location">
    <subcellularLocation>
        <location evidence="1">Nucleus</location>
    </subcellularLocation>
</comment>
<evidence type="ECO:0000256" key="7">
    <source>
        <dbReference type="ARBA" id="ARBA00023015"/>
    </source>
</evidence>
<keyword evidence="12" id="KW-0175">Coiled coil</keyword>
<feature type="compositionally biased region" description="Low complexity" evidence="13">
    <location>
        <begin position="174"/>
        <end position="187"/>
    </location>
</feature>
<evidence type="ECO:0000259" key="14">
    <source>
        <dbReference type="Pfam" id="PF08474"/>
    </source>
</evidence>
<evidence type="ECO:0000256" key="1">
    <source>
        <dbReference type="ARBA" id="ARBA00004123"/>
    </source>
</evidence>
<dbReference type="FunFam" id="4.10.320.30:FF:000001">
    <property type="entry name" value="Myelin transcription factor 1-like, a"/>
    <property type="match status" value="7"/>
</dbReference>
<feature type="compositionally biased region" description="Acidic residues" evidence="13">
    <location>
        <begin position="909"/>
        <end position="924"/>
    </location>
</feature>
<dbReference type="InterPro" id="IPR036060">
    <property type="entry name" value="Znf_C2H2C_sf"/>
</dbReference>
<evidence type="ECO:0000313" key="16">
    <source>
        <dbReference type="Proteomes" id="UP001497482"/>
    </source>
</evidence>
<dbReference type="EMBL" id="OZ035827">
    <property type="protein sequence ID" value="CAL1606988.1"/>
    <property type="molecule type" value="Genomic_DNA"/>
</dbReference>
<comment type="similarity">
    <text evidence="2">Belongs to the MYT1 family.</text>
</comment>
<feature type="compositionally biased region" description="Gly residues" evidence="13">
    <location>
        <begin position="485"/>
        <end position="504"/>
    </location>
</feature>
<evidence type="ECO:0000256" key="8">
    <source>
        <dbReference type="ARBA" id="ARBA00023125"/>
    </source>
</evidence>
<dbReference type="GO" id="GO:0000981">
    <property type="term" value="F:DNA-binding transcription factor activity, RNA polymerase II-specific"/>
    <property type="evidence" value="ECO:0007669"/>
    <property type="project" value="TreeGrafter"/>
</dbReference>
<feature type="compositionally biased region" description="Basic and acidic residues" evidence="13">
    <location>
        <begin position="449"/>
        <end position="464"/>
    </location>
</feature>
<organism evidence="15 16">
    <name type="scientific">Knipowitschia caucasica</name>
    <name type="common">Caucasian dwarf goby</name>
    <name type="synonym">Pomatoschistus caucasicus</name>
    <dbReference type="NCBI Taxonomy" id="637954"/>
    <lineage>
        <taxon>Eukaryota</taxon>
        <taxon>Metazoa</taxon>
        <taxon>Chordata</taxon>
        <taxon>Craniata</taxon>
        <taxon>Vertebrata</taxon>
        <taxon>Euteleostomi</taxon>
        <taxon>Actinopterygii</taxon>
        <taxon>Neopterygii</taxon>
        <taxon>Teleostei</taxon>
        <taxon>Neoteleostei</taxon>
        <taxon>Acanthomorphata</taxon>
        <taxon>Gobiaria</taxon>
        <taxon>Gobiiformes</taxon>
        <taxon>Gobioidei</taxon>
        <taxon>Gobiidae</taxon>
        <taxon>Gobiinae</taxon>
        <taxon>Knipowitschia</taxon>
    </lineage>
</organism>
<evidence type="ECO:0000256" key="6">
    <source>
        <dbReference type="ARBA" id="ARBA00022833"/>
    </source>
</evidence>
<feature type="coiled-coil region" evidence="12">
    <location>
        <begin position="1171"/>
        <end position="1233"/>
    </location>
</feature>
<dbReference type="Proteomes" id="UP001497482">
    <property type="component" value="Chromosome 5"/>
</dbReference>
<keyword evidence="5 11" id="KW-0863">Zinc-finger</keyword>
<gene>
    <name evidence="15" type="ORF">KC01_LOCUS34076</name>
</gene>
<name>A0AAV2M108_KNICA</name>
<dbReference type="GO" id="GO:0000978">
    <property type="term" value="F:RNA polymerase II cis-regulatory region sequence-specific DNA binding"/>
    <property type="evidence" value="ECO:0007669"/>
    <property type="project" value="TreeGrafter"/>
</dbReference>
<feature type="compositionally biased region" description="Basic and acidic residues" evidence="13">
    <location>
        <begin position="401"/>
        <end position="411"/>
    </location>
</feature>
<feature type="region of interest" description="Disordered" evidence="13">
    <location>
        <begin position="1"/>
        <end position="513"/>
    </location>
</feature>
<feature type="compositionally biased region" description="Acidic residues" evidence="13">
    <location>
        <begin position="279"/>
        <end position="304"/>
    </location>
</feature>